<keyword evidence="5 7" id="KW-0472">Membrane</keyword>
<feature type="domain" description="EamA" evidence="8">
    <location>
        <begin position="164"/>
        <end position="298"/>
    </location>
</feature>
<feature type="transmembrane region" description="Helical" evidence="7">
    <location>
        <begin position="45"/>
        <end position="66"/>
    </location>
</feature>
<accession>B5HTA8</accession>
<protein>
    <submittedName>
        <fullName evidence="9">Transmembrane drug/metabolite transporter</fullName>
    </submittedName>
</protein>
<evidence type="ECO:0000256" key="2">
    <source>
        <dbReference type="ARBA" id="ARBA00007362"/>
    </source>
</evidence>
<dbReference type="Proteomes" id="UP000002785">
    <property type="component" value="Chromosome"/>
</dbReference>
<feature type="domain" description="EamA" evidence="8">
    <location>
        <begin position="19"/>
        <end position="151"/>
    </location>
</feature>
<feature type="transmembrane region" description="Helical" evidence="7">
    <location>
        <begin position="105"/>
        <end position="127"/>
    </location>
</feature>
<dbReference type="InterPro" id="IPR050638">
    <property type="entry name" value="AA-Vitamin_Transporters"/>
</dbReference>
<evidence type="ECO:0000256" key="4">
    <source>
        <dbReference type="ARBA" id="ARBA00022989"/>
    </source>
</evidence>
<evidence type="ECO:0000313" key="10">
    <source>
        <dbReference type="Proteomes" id="UP000002785"/>
    </source>
</evidence>
<organism evidence="9 10">
    <name type="scientific">Streptomyces sviceus (strain ATCC 29083 / DSM 924 / JCM 4929 / NBRC 13980 / NCIMB 11184 / NRRL 5439 / UC 5370)</name>
    <dbReference type="NCBI Taxonomy" id="463191"/>
    <lineage>
        <taxon>Bacteria</taxon>
        <taxon>Bacillati</taxon>
        <taxon>Actinomycetota</taxon>
        <taxon>Actinomycetes</taxon>
        <taxon>Kitasatosporales</taxon>
        <taxon>Streptomycetaceae</taxon>
        <taxon>Streptomyces</taxon>
    </lineage>
</organism>
<feature type="transmembrane region" description="Helical" evidence="7">
    <location>
        <begin position="139"/>
        <end position="157"/>
    </location>
</feature>
<keyword evidence="4 7" id="KW-1133">Transmembrane helix</keyword>
<comment type="subcellular location">
    <subcellularLocation>
        <location evidence="1">Membrane</location>
        <topology evidence="1">Multi-pass membrane protein</topology>
    </subcellularLocation>
</comment>
<keyword evidence="3 7" id="KW-0812">Transmembrane</keyword>
<dbReference type="InterPro" id="IPR037185">
    <property type="entry name" value="EmrE-like"/>
</dbReference>
<dbReference type="EMBL" id="CM000951">
    <property type="protein sequence ID" value="EDY56063.2"/>
    <property type="molecule type" value="Genomic_DNA"/>
</dbReference>
<evidence type="ECO:0000256" key="3">
    <source>
        <dbReference type="ARBA" id="ARBA00022692"/>
    </source>
</evidence>
<feature type="transmembrane region" description="Helical" evidence="7">
    <location>
        <begin position="163"/>
        <end position="181"/>
    </location>
</feature>
<feature type="transmembrane region" description="Helical" evidence="7">
    <location>
        <begin position="21"/>
        <end position="39"/>
    </location>
</feature>
<feature type="compositionally biased region" description="Pro residues" evidence="6">
    <location>
        <begin position="308"/>
        <end position="322"/>
    </location>
</feature>
<evidence type="ECO:0000256" key="6">
    <source>
        <dbReference type="SAM" id="MobiDB-lite"/>
    </source>
</evidence>
<dbReference type="InterPro" id="IPR000620">
    <property type="entry name" value="EamA_dom"/>
</dbReference>
<reference evidence="9" key="1">
    <citation type="submission" date="2009-10" db="EMBL/GenBank/DDBJ databases">
        <title>The genome sequence of Streptomyces sviceus strain ATCC 29083.</title>
        <authorList>
            <consortium name="The Broad Institute Genome Sequencing Platform"/>
            <consortium name="Broad Institute Microbial Sequencing Center"/>
            <person name="Fischbach M."/>
            <person name="Godfrey P."/>
            <person name="Ward D."/>
            <person name="Young S."/>
            <person name="Zeng Q."/>
            <person name="Koehrsen M."/>
            <person name="Alvarado L."/>
            <person name="Berlin A.M."/>
            <person name="Bochicchio J."/>
            <person name="Borenstein D."/>
            <person name="Chapman S.B."/>
            <person name="Chen Z."/>
            <person name="Engels R."/>
            <person name="Freedman E."/>
            <person name="Gellesch M."/>
            <person name="Goldberg J."/>
            <person name="Griggs A."/>
            <person name="Gujja S."/>
            <person name="Heilman E.R."/>
            <person name="Heiman D.I."/>
            <person name="Hepburn T.A."/>
            <person name="Howarth C."/>
            <person name="Jen D."/>
            <person name="Larson L."/>
            <person name="Lewis B."/>
            <person name="Mehta T."/>
            <person name="Park D."/>
            <person name="Pearson M."/>
            <person name="Richards J."/>
            <person name="Roberts A."/>
            <person name="Saif S."/>
            <person name="Shea T.D."/>
            <person name="Shenoy N."/>
            <person name="Sisk P."/>
            <person name="Stolte C."/>
            <person name="Sykes S.N."/>
            <person name="Thomson T."/>
            <person name="Walk T."/>
            <person name="White J."/>
            <person name="Yandava C."/>
            <person name="Straight P."/>
            <person name="Clardy J."/>
            <person name="Hung D."/>
            <person name="Kolter R."/>
            <person name="Mekalanos J."/>
            <person name="Walker S."/>
            <person name="Walsh C.T."/>
            <person name="Wieland-Brown L.C."/>
            <person name="Haas B."/>
            <person name="Nusbaum C."/>
            <person name="Birren B."/>
        </authorList>
    </citation>
    <scope>NUCLEOTIDE SEQUENCE [LARGE SCALE GENOMIC DNA]</scope>
    <source>
        <strain evidence="9">ATCC 29083</strain>
    </source>
</reference>
<feature type="transmembrane region" description="Helical" evidence="7">
    <location>
        <begin position="193"/>
        <end position="215"/>
    </location>
</feature>
<dbReference type="PANTHER" id="PTHR32322:SF9">
    <property type="entry name" value="AMINO-ACID METABOLITE EFFLUX PUMP-RELATED"/>
    <property type="match status" value="1"/>
</dbReference>
<evidence type="ECO:0000256" key="1">
    <source>
        <dbReference type="ARBA" id="ARBA00004141"/>
    </source>
</evidence>
<feature type="region of interest" description="Disordered" evidence="6">
    <location>
        <begin position="303"/>
        <end position="322"/>
    </location>
</feature>
<comment type="similarity">
    <text evidence="2">Belongs to the EamA transporter family.</text>
</comment>
<feature type="transmembrane region" description="Helical" evidence="7">
    <location>
        <begin position="78"/>
        <end position="99"/>
    </location>
</feature>
<feature type="transmembrane region" description="Helical" evidence="7">
    <location>
        <begin position="256"/>
        <end position="276"/>
    </location>
</feature>
<dbReference type="AlphaFoldDB" id="B5HTA8"/>
<dbReference type="eggNOG" id="COG0697">
    <property type="taxonomic scope" value="Bacteria"/>
</dbReference>
<evidence type="ECO:0000259" key="8">
    <source>
        <dbReference type="Pfam" id="PF00892"/>
    </source>
</evidence>
<name>B5HTA8_STRX2</name>
<evidence type="ECO:0000313" key="9">
    <source>
        <dbReference type="EMBL" id="EDY56063.2"/>
    </source>
</evidence>
<evidence type="ECO:0000256" key="7">
    <source>
        <dbReference type="SAM" id="Phobius"/>
    </source>
</evidence>
<evidence type="ECO:0000256" key="5">
    <source>
        <dbReference type="ARBA" id="ARBA00023136"/>
    </source>
</evidence>
<sequence length="322" mass="33206">MRTGTIGRSVHGETVRWMPSFLALSVVWGSSFALIKVALDEGVAPVWVAFGRCFFGVLALGAICLVRRDALPGSRATWSHALAVAALLNALPFSFLAFGETHVSSVLAGVFNAVTPLSTLLFALALVPQEQLTARRLSGLAVGFCGVLVVLGVWQGLGGASLVGSLACIASTVCLGAGFAYTRRFFSGRDGSAVALSTVQLICATVELALLAPLLNGAPEVPGAKGLAALAVLGALGTGIAYILNLRVIRVAGPTIASTVTYVIPLWSTLFGTLLLSEPLSWNTLVGACLVVVGVVLTRAPGGRTPHRPVPTGPEPEPTSRQ</sequence>
<dbReference type="Gene3D" id="1.10.3730.20">
    <property type="match status" value="1"/>
</dbReference>
<proteinExistence type="inferred from homology"/>
<gene>
    <name evidence="9" type="ORF">SSEG_02825</name>
</gene>
<keyword evidence="10" id="KW-1185">Reference proteome</keyword>
<dbReference type="SUPFAM" id="SSF103481">
    <property type="entry name" value="Multidrug resistance efflux transporter EmrE"/>
    <property type="match status" value="2"/>
</dbReference>
<dbReference type="GO" id="GO:0016020">
    <property type="term" value="C:membrane"/>
    <property type="evidence" value="ECO:0007669"/>
    <property type="project" value="UniProtKB-SubCell"/>
</dbReference>
<feature type="transmembrane region" description="Helical" evidence="7">
    <location>
        <begin position="282"/>
        <end position="300"/>
    </location>
</feature>
<dbReference type="PANTHER" id="PTHR32322">
    <property type="entry name" value="INNER MEMBRANE TRANSPORTER"/>
    <property type="match status" value="1"/>
</dbReference>
<dbReference type="HOGENOM" id="CLU_033863_5_2_11"/>
<dbReference type="Pfam" id="PF00892">
    <property type="entry name" value="EamA"/>
    <property type="match status" value="2"/>
</dbReference>
<feature type="transmembrane region" description="Helical" evidence="7">
    <location>
        <begin position="227"/>
        <end position="244"/>
    </location>
</feature>